<accession>A0A5N7C4T5</accession>
<proteinExistence type="predicted"/>
<sequence>MTSGAVEDHDTAESESISRMRSVWKTVISADIFSQFQVTPTSEAIPTTENWSGVLDFISADRVAMQIADEVYEDCSWPGSVKYLYESGEREIPLSDLKGVLERESNEEFEMLAMEEWVSRAEDLGLHSLLGEYLRGVGETSLVFPRLLQQGNFF</sequence>
<evidence type="ECO:0000313" key="1">
    <source>
        <dbReference type="EMBL" id="KAE8389105.1"/>
    </source>
</evidence>
<dbReference type="EMBL" id="ML735270">
    <property type="protein sequence ID" value="KAE8389105.1"/>
    <property type="molecule type" value="Genomic_DNA"/>
</dbReference>
<dbReference type="AlphaFoldDB" id="A0A5N7C4T5"/>
<reference evidence="1" key="1">
    <citation type="submission" date="2019-04" db="EMBL/GenBank/DDBJ databases">
        <title>Friends and foes A comparative genomics studyof 23 Aspergillus species from section Flavi.</title>
        <authorList>
            <consortium name="DOE Joint Genome Institute"/>
            <person name="Kjaerbolling I."/>
            <person name="Vesth T."/>
            <person name="Frisvad J.C."/>
            <person name="Nybo J.L."/>
            <person name="Theobald S."/>
            <person name="Kildgaard S."/>
            <person name="Isbrandt T."/>
            <person name="Kuo A."/>
            <person name="Sato A."/>
            <person name="Lyhne E.K."/>
            <person name="Kogle M.E."/>
            <person name="Wiebenga A."/>
            <person name="Kun R.S."/>
            <person name="Lubbers R.J."/>
            <person name="Makela M.R."/>
            <person name="Barry K."/>
            <person name="Chovatia M."/>
            <person name="Clum A."/>
            <person name="Daum C."/>
            <person name="Haridas S."/>
            <person name="He G."/>
            <person name="LaButti K."/>
            <person name="Lipzen A."/>
            <person name="Mondo S."/>
            <person name="Riley R."/>
            <person name="Salamov A."/>
            <person name="Simmons B.A."/>
            <person name="Magnuson J.K."/>
            <person name="Henrissat B."/>
            <person name="Mortensen U.H."/>
            <person name="Larsen T.O."/>
            <person name="Devries R.P."/>
            <person name="Grigoriev I.V."/>
            <person name="Machida M."/>
            <person name="Baker S.E."/>
            <person name="Andersen M.R."/>
        </authorList>
    </citation>
    <scope>NUCLEOTIDE SEQUENCE [LARGE SCALE GENOMIC DNA]</scope>
    <source>
        <strain evidence="1">IBT 14317</strain>
    </source>
</reference>
<dbReference type="Proteomes" id="UP000326877">
    <property type="component" value="Unassembled WGS sequence"/>
</dbReference>
<organism evidence="1">
    <name type="scientific">Petromyces alliaceus</name>
    <name type="common">Aspergillus alliaceus</name>
    <dbReference type="NCBI Taxonomy" id="209559"/>
    <lineage>
        <taxon>Eukaryota</taxon>
        <taxon>Fungi</taxon>
        <taxon>Dikarya</taxon>
        <taxon>Ascomycota</taxon>
        <taxon>Pezizomycotina</taxon>
        <taxon>Eurotiomycetes</taxon>
        <taxon>Eurotiomycetidae</taxon>
        <taxon>Eurotiales</taxon>
        <taxon>Aspergillaceae</taxon>
        <taxon>Aspergillus</taxon>
        <taxon>Aspergillus subgen. Circumdati</taxon>
    </lineage>
</organism>
<gene>
    <name evidence="1" type="ORF">BDV23DRAFT_184809</name>
</gene>
<name>A0A5N7C4T5_PETAA</name>
<dbReference type="OrthoDB" id="329835at2759"/>
<protein>
    <submittedName>
        <fullName evidence="1">Uncharacterized protein</fullName>
    </submittedName>
</protein>